<accession>A0AAD5BNX4</accession>
<feature type="non-terminal residue" evidence="5">
    <location>
        <position position="158"/>
    </location>
</feature>
<gene>
    <name evidence="5" type="ORF">M8C21_003334</name>
</gene>
<organism evidence="5 6">
    <name type="scientific">Ambrosia artemisiifolia</name>
    <name type="common">Common ragweed</name>
    <dbReference type="NCBI Taxonomy" id="4212"/>
    <lineage>
        <taxon>Eukaryota</taxon>
        <taxon>Viridiplantae</taxon>
        <taxon>Streptophyta</taxon>
        <taxon>Embryophyta</taxon>
        <taxon>Tracheophyta</taxon>
        <taxon>Spermatophyta</taxon>
        <taxon>Magnoliopsida</taxon>
        <taxon>eudicotyledons</taxon>
        <taxon>Gunneridae</taxon>
        <taxon>Pentapetalae</taxon>
        <taxon>asterids</taxon>
        <taxon>campanulids</taxon>
        <taxon>Asterales</taxon>
        <taxon>Asteraceae</taxon>
        <taxon>Asteroideae</taxon>
        <taxon>Heliantheae alliance</taxon>
        <taxon>Heliantheae</taxon>
        <taxon>Ambrosia</taxon>
    </lineage>
</organism>
<evidence type="ECO:0000256" key="3">
    <source>
        <dbReference type="RuleBase" id="RU361155"/>
    </source>
</evidence>
<feature type="non-terminal residue" evidence="5">
    <location>
        <position position="1"/>
    </location>
</feature>
<feature type="domain" description="Sulfotransferase" evidence="4">
    <location>
        <begin position="73"/>
        <end position="124"/>
    </location>
</feature>
<evidence type="ECO:0000256" key="2">
    <source>
        <dbReference type="ARBA" id="ARBA00022679"/>
    </source>
</evidence>
<name>A0AAD5BNX4_AMBAR</name>
<evidence type="ECO:0000256" key="1">
    <source>
        <dbReference type="ARBA" id="ARBA00005771"/>
    </source>
</evidence>
<sequence>KRTFIIFTILTQTKNFLIVSSQFHMEELFKTSPQHTSSWLKGKVTLYKHQDFWNIQEFHEGGILAQQSFEARPSDVFICSPPKAGTTWLKALANFAIVTREKYDESTSPLLRTMPHECIPLLEKDLDQDVIVSYYHFLREAVKLPMEDAPFEEAFDEF</sequence>
<keyword evidence="6" id="KW-1185">Reference proteome</keyword>
<dbReference type="Gene3D" id="3.40.50.300">
    <property type="entry name" value="P-loop containing nucleotide triphosphate hydrolases"/>
    <property type="match status" value="1"/>
</dbReference>
<dbReference type="Proteomes" id="UP001206925">
    <property type="component" value="Unassembled WGS sequence"/>
</dbReference>
<dbReference type="AlphaFoldDB" id="A0AAD5BNX4"/>
<evidence type="ECO:0000313" key="5">
    <source>
        <dbReference type="EMBL" id="KAI7726886.1"/>
    </source>
</evidence>
<dbReference type="EMBL" id="JAMZMK010011497">
    <property type="protein sequence ID" value="KAI7726886.1"/>
    <property type="molecule type" value="Genomic_DNA"/>
</dbReference>
<protein>
    <recommendedName>
        <fullName evidence="3">Sulfotransferase</fullName>
        <ecNumber evidence="3">2.8.2.-</ecNumber>
    </recommendedName>
</protein>
<proteinExistence type="inferred from homology"/>
<comment type="caution">
    <text evidence="5">The sequence shown here is derived from an EMBL/GenBank/DDBJ whole genome shotgun (WGS) entry which is preliminary data.</text>
</comment>
<reference evidence="5" key="1">
    <citation type="submission" date="2022-06" db="EMBL/GenBank/DDBJ databases">
        <title>Uncovering the hologenomic basis of an extraordinary plant invasion.</title>
        <authorList>
            <person name="Bieker V.C."/>
            <person name="Martin M.D."/>
            <person name="Gilbert T."/>
            <person name="Hodgins K."/>
            <person name="Battlay P."/>
            <person name="Petersen B."/>
            <person name="Wilson J."/>
        </authorList>
    </citation>
    <scope>NUCLEOTIDE SEQUENCE</scope>
    <source>
        <strain evidence="5">AA19_3_7</strain>
        <tissue evidence="5">Leaf</tissue>
    </source>
</reference>
<dbReference type="InterPro" id="IPR000863">
    <property type="entry name" value="Sulfotransferase_dom"/>
</dbReference>
<comment type="similarity">
    <text evidence="1 3">Belongs to the sulfotransferase 1 family.</text>
</comment>
<dbReference type="PANTHER" id="PTHR11783">
    <property type="entry name" value="SULFOTRANSFERASE SULT"/>
    <property type="match status" value="1"/>
</dbReference>
<evidence type="ECO:0000259" key="4">
    <source>
        <dbReference type="Pfam" id="PF00685"/>
    </source>
</evidence>
<dbReference type="SUPFAM" id="SSF52540">
    <property type="entry name" value="P-loop containing nucleoside triphosphate hydrolases"/>
    <property type="match status" value="1"/>
</dbReference>
<dbReference type="GO" id="GO:0008146">
    <property type="term" value="F:sulfotransferase activity"/>
    <property type="evidence" value="ECO:0007669"/>
    <property type="project" value="InterPro"/>
</dbReference>
<dbReference type="Pfam" id="PF00685">
    <property type="entry name" value="Sulfotransfer_1"/>
    <property type="match status" value="1"/>
</dbReference>
<keyword evidence="2 3" id="KW-0808">Transferase</keyword>
<evidence type="ECO:0000313" key="6">
    <source>
        <dbReference type="Proteomes" id="UP001206925"/>
    </source>
</evidence>
<dbReference type="InterPro" id="IPR027417">
    <property type="entry name" value="P-loop_NTPase"/>
</dbReference>
<dbReference type="EC" id="2.8.2.-" evidence="3"/>